<evidence type="ECO:0000313" key="3">
    <source>
        <dbReference type="Proteomes" id="UP000008066"/>
    </source>
</evidence>
<protein>
    <submittedName>
        <fullName evidence="2">Uncharacterized protein</fullName>
    </submittedName>
</protein>
<gene>
    <name evidence="2" type="ORF">CTHT_0029090</name>
</gene>
<dbReference type="KEGG" id="cthr:CTHT_0029090"/>
<reference evidence="2 3" key="1">
    <citation type="journal article" date="2011" name="Cell">
        <title>Insight into structure and assembly of the nuclear pore complex by utilizing the genome of a eukaryotic thermophile.</title>
        <authorList>
            <person name="Amlacher S."/>
            <person name="Sarges P."/>
            <person name="Flemming D."/>
            <person name="van Noort V."/>
            <person name="Kunze R."/>
            <person name="Devos D.P."/>
            <person name="Arumugam M."/>
            <person name="Bork P."/>
            <person name="Hurt E."/>
        </authorList>
    </citation>
    <scope>NUCLEOTIDE SEQUENCE [LARGE SCALE GENOMIC DNA]</scope>
    <source>
        <strain evidence="3">DSM 1495 / CBS 144.50 / IMI 039719</strain>
    </source>
</reference>
<keyword evidence="3" id="KW-1185">Reference proteome</keyword>
<dbReference type="EMBL" id="GL988041">
    <property type="protein sequence ID" value="EGS21068.1"/>
    <property type="molecule type" value="Genomic_DNA"/>
</dbReference>
<dbReference type="AlphaFoldDB" id="G0S821"/>
<dbReference type="GeneID" id="18256947"/>
<dbReference type="HOGENOM" id="CLU_2222972_0_0_1"/>
<organism evidence="3">
    <name type="scientific">Chaetomium thermophilum (strain DSM 1495 / CBS 144.50 / IMI 039719)</name>
    <name type="common">Thermochaetoides thermophila</name>
    <dbReference type="NCBI Taxonomy" id="759272"/>
    <lineage>
        <taxon>Eukaryota</taxon>
        <taxon>Fungi</taxon>
        <taxon>Dikarya</taxon>
        <taxon>Ascomycota</taxon>
        <taxon>Pezizomycotina</taxon>
        <taxon>Sordariomycetes</taxon>
        <taxon>Sordariomycetidae</taxon>
        <taxon>Sordariales</taxon>
        <taxon>Chaetomiaceae</taxon>
        <taxon>Thermochaetoides</taxon>
    </lineage>
</organism>
<evidence type="ECO:0000256" key="1">
    <source>
        <dbReference type="SAM" id="MobiDB-lite"/>
    </source>
</evidence>
<evidence type="ECO:0000313" key="2">
    <source>
        <dbReference type="EMBL" id="EGS21068.1"/>
    </source>
</evidence>
<feature type="compositionally biased region" description="Basic and acidic residues" evidence="1">
    <location>
        <begin position="76"/>
        <end position="87"/>
    </location>
</feature>
<dbReference type="Proteomes" id="UP000008066">
    <property type="component" value="Unassembled WGS sequence"/>
</dbReference>
<sequence>MLESGPSRAYPIGTPQPIPVYIYTSRELLFGLLPFLLRAAASSVHSSICWLSHSQLETDALHSNNLDDNEDAENNNNKDRPRSREDDEGKADDEDQAKRMGHHNKA</sequence>
<name>G0S821_CHATD</name>
<dbReference type="RefSeq" id="XP_006693364.1">
    <property type="nucleotide sequence ID" value="XM_006693301.1"/>
</dbReference>
<accession>G0S821</accession>
<feature type="region of interest" description="Disordered" evidence="1">
    <location>
        <begin position="62"/>
        <end position="106"/>
    </location>
</feature>
<proteinExistence type="predicted"/>